<protein>
    <recommendedName>
        <fullName evidence="5">Transport permease protein</fullName>
    </recommendedName>
</protein>
<organism evidence="7">
    <name type="scientific">uncultured Acidimicrobiales bacterium</name>
    <dbReference type="NCBI Taxonomy" id="310071"/>
    <lineage>
        <taxon>Bacteria</taxon>
        <taxon>Bacillati</taxon>
        <taxon>Actinomycetota</taxon>
        <taxon>Acidimicrobiia</taxon>
        <taxon>Acidimicrobiales</taxon>
        <taxon>environmental samples</taxon>
    </lineage>
</organism>
<accession>A0A6J4I1P1</accession>
<dbReference type="InterPro" id="IPR013525">
    <property type="entry name" value="ABC2_TM"/>
</dbReference>
<feature type="transmembrane region" description="Helical" evidence="5">
    <location>
        <begin position="218"/>
        <end position="237"/>
    </location>
</feature>
<dbReference type="PANTHER" id="PTHR43229">
    <property type="entry name" value="NODULATION PROTEIN J"/>
    <property type="match status" value="1"/>
</dbReference>
<evidence type="ECO:0000256" key="5">
    <source>
        <dbReference type="RuleBase" id="RU361157"/>
    </source>
</evidence>
<dbReference type="InterPro" id="IPR051784">
    <property type="entry name" value="Nod_factor_ABC_transporter"/>
</dbReference>
<dbReference type="EMBL" id="CADCTB010000098">
    <property type="protein sequence ID" value="CAA9238639.1"/>
    <property type="molecule type" value="Genomic_DNA"/>
</dbReference>
<feature type="transmembrane region" description="Helical" evidence="5">
    <location>
        <begin position="55"/>
        <end position="77"/>
    </location>
</feature>
<gene>
    <name evidence="7" type="ORF">AVDCRST_MAG10-1496</name>
</gene>
<feature type="transmembrane region" description="Helical" evidence="5">
    <location>
        <begin position="98"/>
        <end position="125"/>
    </location>
</feature>
<dbReference type="InterPro" id="IPR047817">
    <property type="entry name" value="ABC2_TM_bact-type"/>
</dbReference>
<reference evidence="7" key="1">
    <citation type="submission" date="2020-02" db="EMBL/GenBank/DDBJ databases">
        <authorList>
            <person name="Meier V. D."/>
        </authorList>
    </citation>
    <scope>NUCLEOTIDE SEQUENCE</scope>
    <source>
        <strain evidence="7">AVDCRST_MAG10</strain>
    </source>
</reference>
<evidence type="ECO:0000256" key="2">
    <source>
        <dbReference type="ARBA" id="ARBA00022692"/>
    </source>
</evidence>
<comment type="similarity">
    <text evidence="5">Belongs to the ABC-2 integral membrane protein family.</text>
</comment>
<feature type="domain" description="ABC transmembrane type-2" evidence="6">
    <location>
        <begin position="21"/>
        <end position="240"/>
    </location>
</feature>
<feature type="transmembrane region" description="Helical" evidence="5">
    <location>
        <begin position="131"/>
        <end position="153"/>
    </location>
</feature>
<feature type="transmembrane region" description="Helical" evidence="5">
    <location>
        <begin position="23"/>
        <end position="43"/>
    </location>
</feature>
<dbReference type="GO" id="GO:0140359">
    <property type="term" value="F:ABC-type transporter activity"/>
    <property type="evidence" value="ECO:0007669"/>
    <property type="project" value="InterPro"/>
</dbReference>
<evidence type="ECO:0000256" key="1">
    <source>
        <dbReference type="ARBA" id="ARBA00004141"/>
    </source>
</evidence>
<evidence type="ECO:0000259" key="6">
    <source>
        <dbReference type="PROSITE" id="PS51012"/>
    </source>
</evidence>
<proteinExistence type="inferred from homology"/>
<dbReference type="PANTHER" id="PTHR43229:SF2">
    <property type="entry name" value="NODULATION PROTEIN J"/>
    <property type="match status" value="1"/>
</dbReference>
<evidence type="ECO:0000313" key="7">
    <source>
        <dbReference type="EMBL" id="CAA9238639.1"/>
    </source>
</evidence>
<dbReference type="GO" id="GO:0043190">
    <property type="term" value="C:ATP-binding cassette (ABC) transporter complex"/>
    <property type="evidence" value="ECO:0007669"/>
    <property type="project" value="InterPro"/>
</dbReference>
<dbReference type="PROSITE" id="PS51012">
    <property type="entry name" value="ABC_TM2"/>
    <property type="match status" value="1"/>
</dbReference>
<feature type="transmembrane region" description="Helical" evidence="5">
    <location>
        <begin position="160"/>
        <end position="180"/>
    </location>
</feature>
<keyword evidence="5" id="KW-0813">Transport</keyword>
<sequence>MTARVLAQTRVELALTLRRGESVLLSLGIPVLLLVFFSVVDVLPTGTDEPIDFLAPGVLALAVMSTAMVGLGIATGFERQYGVLKRLGSTPLGRPALLTAKTLAILFVEVLQVAVLVAVSLALGWRPSGSVATVVPAMLLATVAFSGLGLLMAGRLRGEAVLAAANSLYLVLLLLGGMVIPVAELPGALRAVARALPAAALSDVLHATSTAGAVPGRAWAVLAAWALAAPLAAAATFRWE</sequence>
<keyword evidence="5" id="KW-1003">Cell membrane</keyword>
<comment type="subcellular location">
    <subcellularLocation>
        <location evidence="5">Cell membrane</location>
        <topology evidence="5">Multi-pass membrane protein</topology>
    </subcellularLocation>
    <subcellularLocation>
        <location evidence="1">Membrane</location>
        <topology evidence="1">Multi-pass membrane protein</topology>
    </subcellularLocation>
</comment>
<dbReference type="AlphaFoldDB" id="A0A6J4I1P1"/>
<name>A0A6J4I1P1_9ACTN</name>
<keyword evidence="3 5" id="KW-1133">Transmembrane helix</keyword>
<dbReference type="PIRSF" id="PIRSF006648">
    <property type="entry name" value="DrrB"/>
    <property type="match status" value="1"/>
</dbReference>
<keyword evidence="4 5" id="KW-0472">Membrane</keyword>
<evidence type="ECO:0000256" key="3">
    <source>
        <dbReference type="ARBA" id="ARBA00022989"/>
    </source>
</evidence>
<dbReference type="InterPro" id="IPR000412">
    <property type="entry name" value="ABC_2_transport"/>
</dbReference>
<keyword evidence="2 5" id="KW-0812">Transmembrane</keyword>
<dbReference type="Pfam" id="PF01061">
    <property type="entry name" value="ABC2_membrane"/>
    <property type="match status" value="1"/>
</dbReference>
<evidence type="ECO:0000256" key="4">
    <source>
        <dbReference type="ARBA" id="ARBA00023136"/>
    </source>
</evidence>